<evidence type="ECO:0000256" key="2">
    <source>
        <dbReference type="SAM" id="SignalP"/>
    </source>
</evidence>
<accession>A0AAW0MT99</accession>
<evidence type="ECO:0000313" key="3">
    <source>
        <dbReference type="EMBL" id="KAK7884423.1"/>
    </source>
</evidence>
<proteinExistence type="predicted"/>
<sequence length="262" mass="29819">MAPGWLAFRLALQLLMCLVLISTVMRTIDSIPLYERRELLLIKANVDSYMKFGHGGSETFSDPLLCNVPPFLLCSGAALLRKRRRRGTRSGRLVRLKAWLARDPDRLTSHATQLPQDYEPCLRRLLLGRSLSSACIWLVPVAGQFGDTTPRQHRLLRHRETGRVHLANLRPLKREANVEKQETRSTKCALVNARSIGNKTFILKDFFKAQALDVLFLTETWTRTDAAAPLKAMRPKRKAEPLPMQPEQNADAQRENVTRTDL</sequence>
<organism evidence="3 4">
    <name type="scientific">Mugilogobius chulae</name>
    <name type="common">yellowstripe goby</name>
    <dbReference type="NCBI Taxonomy" id="88201"/>
    <lineage>
        <taxon>Eukaryota</taxon>
        <taxon>Metazoa</taxon>
        <taxon>Chordata</taxon>
        <taxon>Craniata</taxon>
        <taxon>Vertebrata</taxon>
        <taxon>Euteleostomi</taxon>
        <taxon>Actinopterygii</taxon>
        <taxon>Neopterygii</taxon>
        <taxon>Teleostei</taxon>
        <taxon>Neoteleostei</taxon>
        <taxon>Acanthomorphata</taxon>
        <taxon>Gobiaria</taxon>
        <taxon>Gobiiformes</taxon>
        <taxon>Gobioidei</taxon>
        <taxon>Gobiidae</taxon>
        <taxon>Gobionellinae</taxon>
        <taxon>Mugilogobius</taxon>
    </lineage>
</organism>
<evidence type="ECO:0000313" key="4">
    <source>
        <dbReference type="Proteomes" id="UP001460270"/>
    </source>
</evidence>
<feature type="region of interest" description="Disordered" evidence="1">
    <location>
        <begin position="228"/>
        <end position="262"/>
    </location>
</feature>
<reference evidence="4" key="1">
    <citation type="submission" date="2024-04" db="EMBL/GenBank/DDBJ databases">
        <title>Salinicola lusitanus LLJ914,a marine bacterium isolated from the Okinawa Trough.</title>
        <authorList>
            <person name="Li J."/>
        </authorList>
    </citation>
    <scope>NUCLEOTIDE SEQUENCE [LARGE SCALE GENOMIC DNA]</scope>
</reference>
<name>A0AAW0MT99_9GOBI</name>
<keyword evidence="4" id="KW-1185">Reference proteome</keyword>
<comment type="caution">
    <text evidence="3">The sequence shown here is derived from an EMBL/GenBank/DDBJ whole genome shotgun (WGS) entry which is preliminary data.</text>
</comment>
<keyword evidence="2" id="KW-0732">Signal</keyword>
<dbReference type="Proteomes" id="UP001460270">
    <property type="component" value="Unassembled WGS sequence"/>
</dbReference>
<gene>
    <name evidence="3" type="ORF">WMY93_027546</name>
</gene>
<protein>
    <submittedName>
        <fullName evidence="3">Uncharacterized protein</fullName>
    </submittedName>
</protein>
<feature type="chain" id="PRO_5043721186" evidence="2">
    <location>
        <begin position="31"/>
        <end position="262"/>
    </location>
</feature>
<evidence type="ECO:0000256" key="1">
    <source>
        <dbReference type="SAM" id="MobiDB-lite"/>
    </source>
</evidence>
<dbReference type="AlphaFoldDB" id="A0AAW0MT99"/>
<feature type="signal peptide" evidence="2">
    <location>
        <begin position="1"/>
        <end position="30"/>
    </location>
</feature>
<dbReference type="EMBL" id="JBBPFD010000020">
    <property type="protein sequence ID" value="KAK7884423.1"/>
    <property type="molecule type" value="Genomic_DNA"/>
</dbReference>
<feature type="compositionally biased region" description="Basic and acidic residues" evidence="1">
    <location>
        <begin position="252"/>
        <end position="262"/>
    </location>
</feature>